<dbReference type="OrthoDB" id="1453138at2"/>
<dbReference type="Gene3D" id="2.40.160.20">
    <property type="match status" value="1"/>
</dbReference>
<dbReference type="PANTHER" id="PTHR30329:SF21">
    <property type="entry name" value="LIPOPROTEIN YIAD-RELATED"/>
    <property type="match status" value="1"/>
</dbReference>
<dbReference type="PROSITE" id="PS01068">
    <property type="entry name" value="OMPA_1"/>
    <property type="match status" value="1"/>
</dbReference>
<gene>
    <name evidence="5" type="ORF">E7746_01190</name>
</gene>
<keyword evidence="6" id="KW-1185">Reference proteome</keyword>
<dbReference type="Proteomes" id="UP000297031">
    <property type="component" value="Chromosome"/>
</dbReference>
<dbReference type="InterPro" id="IPR011250">
    <property type="entry name" value="OMP/PagP_B-barrel"/>
</dbReference>
<proteinExistence type="predicted"/>
<dbReference type="InterPro" id="IPR036737">
    <property type="entry name" value="OmpA-like_sf"/>
</dbReference>
<dbReference type="GO" id="GO:0009279">
    <property type="term" value="C:cell outer membrane"/>
    <property type="evidence" value="ECO:0007669"/>
    <property type="project" value="InterPro"/>
</dbReference>
<dbReference type="PROSITE" id="PS51123">
    <property type="entry name" value="OMPA_2"/>
    <property type="match status" value="1"/>
</dbReference>
<protein>
    <submittedName>
        <fullName evidence="5">OmpA family protein</fullName>
    </submittedName>
</protein>
<evidence type="ECO:0000256" key="2">
    <source>
        <dbReference type="ARBA" id="ARBA00023136"/>
    </source>
</evidence>
<dbReference type="SUPFAM" id="SSF103088">
    <property type="entry name" value="OmpA-like"/>
    <property type="match status" value="1"/>
</dbReference>
<accession>A0A4P7VS03</accession>
<dbReference type="Gene3D" id="3.30.1330.60">
    <property type="entry name" value="OmpA-like domain"/>
    <property type="match status" value="1"/>
</dbReference>
<dbReference type="InterPro" id="IPR050330">
    <property type="entry name" value="Bact_OuterMem_StrucFunc"/>
</dbReference>
<dbReference type="KEGG" id="mgod:E7746_01190"/>
<reference evidence="5 6" key="1">
    <citation type="submission" date="2019-02" db="EMBL/GenBank/DDBJ databases">
        <title>Isolation and identification of novel species under the genus Muribaculum.</title>
        <authorList>
            <person name="Miyake S."/>
            <person name="Ding Y."/>
            <person name="Low A."/>
            <person name="Soh M."/>
            <person name="Seedorf H."/>
        </authorList>
    </citation>
    <scope>NUCLEOTIDE SEQUENCE [LARGE SCALE GENOMIC DNA]</scope>
    <source>
        <strain evidence="5 6">TLL-A4</strain>
    </source>
</reference>
<keyword evidence="2 3" id="KW-0472">Membrane</keyword>
<sequence>MSAMADDVADNRGRMLSPERIEFAPYWSLRLQAGVAETLGETSFSDMLSPAAALSAGYHFAPAWSVRLGVSGWQAKGAWVSPRRVYKYDFIQGNADIVMSLSNIIGGFRPDRRVDFYAFLGVGVINAFNNDEAANGLEYADQLKYLWTGHKWFVAGRAGVGVDINLSRYVAFNVEVNANMMSDHFNSKRGGSVDWQFNALAGFTFKFGKGTRKVPAVYEELPPAPVAAAPVKEEPKVTPKPVEQPKPEVKVEKITENIFFLINSSKIRASQESKVAAVVDYMKRNPGATVVVTGYADKATGTSRYNKTLSERRAKAVSDALLNAGISADRISMSGKGDSEQPFVQNDDNRVVIMIAE</sequence>
<evidence type="ECO:0000256" key="1">
    <source>
        <dbReference type="ARBA" id="ARBA00004370"/>
    </source>
</evidence>
<dbReference type="AlphaFoldDB" id="A0A4P7VS03"/>
<evidence type="ECO:0000259" key="4">
    <source>
        <dbReference type="PROSITE" id="PS51123"/>
    </source>
</evidence>
<dbReference type="CDD" id="cd07185">
    <property type="entry name" value="OmpA_C-like"/>
    <property type="match status" value="1"/>
</dbReference>
<evidence type="ECO:0000313" key="5">
    <source>
        <dbReference type="EMBL" id="QCD36995.1"/>
    </source>
</evidence>
<name>A0A4P7VS03_9BACT</name>
<dbReference type="SUPFAM" id="SSF56925">
    <property type="entry name" value="OMPA-like"/>
    <property type="match status" value="1"/>
</dbReference>
<dbReference type="PANTHER" id="PTHR30329">
    <property type="entry name" value="STATOR ELEMENT OF FLAGELLAR MOTOR COMPLEX"/>
    <property type="match status" value="1"/>
</dbReference>
<comment type="subcellular location">
    <subcellularLocation>
        <location evidence="1">Membrane</location>
    </subcellularLocation>
</comment>
<feature type="domain" description="OmpA-like" evidence="4">
    <location>
        <begin position="247"/>
        <end position="357"/>
    </location>
</feature>
<evidence type="ECO:0000256" key="3">
    <source>
        <dbReference type="PROSITE-ProRule" id="PRU00473"/>
    </source>
</evidence>
<dbReference type="EMBL" id="CP039393">
    <property type="protein sequence ID" value="QCD36995.1"/>
    <property type="molecule type" value="Genomic_DNA"/>
</dbReference>
<dbReference type="InterPro" id="IPR006690">
    <property type="entry name" value="OMPA-like_CS"/>
</dbReference>
<evidence type="ECO:0000313" key="6">
    <source>
        <dbReference type="Proteomes" id="UP000297031"/>
    </source>
</evidence>
<dbReference type="InterPro" id="IPR006665">
    <property type="entry name" value="OmpA-like"/>
</dbReference>
<organism evidence="5 6">
    <name type="scientific">Muribaculum gordoncarteri</name>
    <dbReference type="NCBI Taxonomy" id="2530390"/>
    <lineage>
        <taxon>Bacteria</taxon>
        <taxon>Pseudomonadati</taxon>
        <taxon>Bacteroidota</taxon>
        <taxon>Bacteroidia</taxon>
        <taxon>Bacteroidales</taxon>
        <taxon>Muribaculaceae</taxon>
        <taxon>Muribaculum</taxon>
    </lineage>
</organism>
<dbReference type="Pfam" id="PF00691">
    <property type="entry name" value="OmpA"/>
    <property type="match status" value="1"/>
</dbReference>